<dbReference type="Proteomes" id="UP000649617">
    <property type="component" value="Unassembled WGS sequence"/>
</dbReference>
<comment type="caution">
    <text evidence="2">The sequence shown here is derived from an EMBL/GenBank/DDBJ whole genome shotgun (WGS) entry which is preliminary data.</text>
</comment>
<feature type="region of interest" description="Disordered" evidence="1">
    <location>
        <begin position="231"/>
        <end position="273"/>
    </location>
</feature>
<evidence type="ECO:0000256" key="1">
    <source>
        <dbReference type="SAM" id="MobiDB-lite"/>
    </source>
</evidence>
<sequence>MSLQALHLLLPYPSISSGEEEASKISHELGCAEEDVLALAKWRQLAKDEAKKAKELLQGIESEKAESDGRIADLKAAVKRQGRPNTAKALEAEATRDRRQALDEHCARMQLLRDYIAGRLPSLEQGVLPELLAAPESEADPREEDAEAAPTFDVDSVDDVVDEMKLAHDRVMKNLIDTSNSIIEKKNNTWKRINKGLFLTSILRPERCALSEHPTIREVLDVAESLCRDRHARNMPLPRPGPTEDVQPEPARAPDVPNKEHSDGESSEGQPMD</sequence>
<dbReference type="AlphaFoldDB" id="A0A812UD58"/>
<reference evidence="2" key="1">
    <citation type="submission" date="2021-02" db="EMBL/GenBank/DDBJ databases">
        <authorList>
            <person name="Dougan E. K."/>
            <person name="Rhodes N."/>
            <person name="Thang M."/>
            <person name="Chan C."/>
        </authorList>
    </citation>
    <scope>NUCLEOTIDE SEQUENCE</scope>
</reference>
<dbReference type="EMBL" id="CAJNIZ010036147">
    <property type="protein sequence ID" value="CAE7563882.1"/>
    <property type="molecule type" value="Genomic_DNA"/>
</dbReference>
<protein>
    <submittedName>
        <fullName evidence="2">Uncharacterized protein</fullName>
    </submittedName>
</protein>
<evidence type="ECO:0000313" key="2">
    <source>
        <dbReference type="EMBL" id="CAE7563882.1"/>
    </source>
</evidence>
<keyword evidence="3" id="KW-1185">Reference proteome</keyword>
<accession>A0A812UD58</accession>
<organism evidence="2 3">
    <name type="scientific">Symbiodinium pilosum</name>
    <name type="common">Dinoflagellate</name>
    <dbReference type="NCBI Taxonomy" id="2952"/>
    <lineage>
        <taxon>Eukaryota</taxon>
        <taxon>Sar</taxon>
        <taxon>Alveolata</taxon>
        <taxon>Dinophyceae</taxon>
        <taxon>Suessiales</taxon>
        <taxon>Symbiodiniaceae</taxon>
        <taxon>Symbiodinium</taxon>
    </lineage>
</organism>
<proteinExistence type="predicted"/>
<name>A0A812UD58_SYMPI</name>
<evidence type="ECO:0000313" key="3">
    <source>
        <dbReference type="Proteomes" id="UP000649617"/>
    </source>
</evidence>
<dbReference type="OrthoDB" id="447256at2759"/>
<gene>
    <name evidence="2" type="ORF">SPIL2461_LOCUS15106</name>
</gene>